<feature type="non-terminal residue" evidence="1">
    <location>
        <position position="1"/>
    </location>
</feature>
<organism evidence="1 2">
    <name type="scientific">Rhizobium leguminosarum</name>
    <dbReference type="NCBI Taxonomy" id="384"/>
    <lineage>
        <taxon>Bacteria</taxon>
        <taxon>Pseudomonadati</taxon>
        <taxon>Pseudomonadota</taxon>
        <taxon>Alphaproteobacteria</taxon>
        <taxon>Hyphomicrobiales</taxon>
        <taxon>Rhizobiaceae</taxon>
        <taxon>Rhizobium/Agrobacterium group</taxon>
        <taxon>Rhizobium</taxon>
    </lineage>
</organism>
<name>A0A6P0DVR1_RHILE</name>
<protein>
    <submittedName>
        <fullName evidence="1">ABC transporter</fullName>
    </submittedName>
</protein>
<dbReference type="EMBL" id="WXXP01000701">
    <property type="protein sequence ID" value="NEK55605.1"/>
    <property type="molecule type" value="Genomic_DNA"/>
</dbReference>
<accession>A0A6P0DVR1</accession>
<sequence>QSGLAALIATHNHELARRMDRRVTISDGKVVDF</sequence>
<comment type="caution">
    <text evidence="1">The sequence shown here is derived from an EMBL/GenBank/DDBJ whole genome shotgun (WGS) entry which is preliminary data.</text>
</comment>
<evidence type="ECO:0000313" key="2">
    <source>
        <dbReference type="Proteomes" id="UP000471409"/>
    </source>
</evidence>
<proteinExistence type="predicted"/>
<reference evidence="1 2" key="1">
    <citation type="submission" date="2020-01" db="EMBL/GenBank/DDBJ databases">
        <title>Rhizobium genotypes associated with high levels of biological nitrogen fixation by grain legumes in a temperate-maritime cropping system.</title>
        <authorList>
            <person name="Maluk M."/>
            <person name="Francesc Ferrando Molina F."/>
            <person name="Lopez Del Egido L."/>
            <person name="Lafos M."/>
            <person name="Langarica-Fuentes A."/>
            <person name="Gebre Yohannes G."/>
            <person name="Young M.W."/>
            <person name="Martin P."/>
            <person name="Gantlett R."/>
            <person name="Kenicer G."/>
            <person name="Hawes C."/>
            <person name="Begg G.S."/>
            <person name="Quilliam R.S."/>
            <person name="Squire G.R."/>
            <person name="Poole P.S."/>
            <person name="Young P.W."/>
            <person name="Iannetta P.M."/>
            <person name="James E.K."/>
        </authorList>
    </citation>
    <scope>NUCLEOTIDE SEQUENCE [LARGE SCALE GENOMIC DNA]</scope>
    <source>
        <strain evidence="1 2">JHI944</strain>
    </source>
</reference>
<dbReference type="AlphaFoldDB" id="A0A6P0DVR1"/>
<dbReference type="Proteomes" id="UP000471409">
    <property type="component" value="Unassembled WGS sequence"/>
</dbReference>
<gene>
    <name evidence="1" type="ORF">GUK36_40975</name>
</gene>
<evidence type="ECO:0000313" key="1">
    <source>
        <dbReference type="EMBL" id="NEK55605.1"/>
    </source>
</evidence>